<evidence type="ECO:0000313" key="6">
    <source>
        <dbReference type="Proteomes" id="UP000460416"/>
    </source>
</evidence>
<protein>
    <submittedName>
        <fullName evidence="5">Hsp20/alpha crystallin family protein</fullName>
    </submittedName>
</protein>
<evidence type="ECO:0000259" key="4">
    <source>
        <dbReference type="PROSITE" id="PS01031"/>
    </source>
</evidence>
<organism evidence="5 6">
    <name type="scientific">Christiangramia aestuarii</name>
    <dbReference type="NCBI Taxonomy" id="1028746"/>
    <lineage>
        <taxon>Bacteria</taxon>
        <taxon>Pseudomonadati</taxon>
        <taxon>Bacteroidota</taxon>
        <taxon>Flavobacteriia</taxon>
        <taxon>Flavobacteriales</taxon>
        <taxon>Flavobacteriaceae</taxon>
        <taxon>Christiangramia</taxon>
    </lineage>
</organism>
<dbReference type="InterPro" id="IPR002068">
    <property type="entry name" value="A-crystallin/Hsp20_dom"/>
</dbReference>
<keyword evidence="6" id="KW-1185">Reference proteome</keyword>
<dbReference type="PROSITE" id="PS01031">
    <property type="entry name" value="SHSP"/>
    <property type="match status" value="1"/>
</dbReference>
<evidence type="ECO:0000313" key="5">
    <source>
        <dbReference type="EMBL" id="MUP43493.1"/>
    </source>
</evidence>
<sequence>MSLLVKSPKQRFPWMDGGLTKSFGLDDLFDDEFFTSKAKLPAMNVKEHEDDFEIEFAVPGFSKEDFEVSIEDDILYVSAEKSMEDMEDEDDYTRREFSYSSFNRTLQLPKSVDISKDVQAKYKNGVLKLKLMKDEKALKSQRKQIDIS</sequence>
<evidence type="ECO:0000256" key="2">
    <source>
        <dbReference type="PROSITE-ProRule" id="PRU00285"/>
    </source>
</evidence>
<dbReference type="AlphaFoldDB" id="A0A7K1LRS6"/>
<dbReference type="GO" id="GO:0009408">
    <property type="term" value="P:response to heat"/>
    <property type="evidence" value="ECO:0007669"/>
    <property type="project" value="InterPro"/>
</dbReference>
<dbReference type="Pfam" id="PF00011">
    <property type="entry name" value="HSP20"/>
    <property type="match status" value="1"/>
</dbReference>
<evidence type="ECO:0000256" key="3">
    <source>
        <dbReference type="RuleBase" id="RU003616"/>
    </source>
</evidence>
<dbReference type="PANTHER" id="PTHR46733">
    <property type="entry name" value="26.5 KDA HEAT SHOCK PROTEIN, MITOCHONDRIAL"/>
    <property type="match status" value="1"/>
</dbReference>
<dbReference type="SUPFAM" id="SSF49764">
    <property type="entry name" value="HSP20-like chaperones"/>
    <property type="match status" value="1"/>
</dbReference>
<proteinExistence type="inferred from homology"/>
<evidence type="ECO:0000256" key="1">
    <source>
        <dbReference type="ARBA" id="ARBA00023016"/>
    </source>
</evidence>
<reference evidence="5 6" key="1">
    <citation type="submission" date="2019-07" db="EMBL/GenBank/DDBJ databases">
        <title>Gramella aestuarii sp. nov., isolated from a tidal flat, and emended description of Gramella echinicola.</title>
        <authorList>
            <person name="Liu L."/>
        </authorList>
    </citation>
    <scope>NUCLEOTIDE SEQUENCE [LARGE SCALE GENOMIC DNA]</scope>
    <source>
        <strain evidence="5 6">BS12</strain>
    </source>
</reference>
<dbReference type="OrthoDB" id="9814487at2"/>
<keyword evidence="1" id="KW-0346">Stress response</keyword>
<dbReference type="EMBL" id="VJVW01000005">
    <property type="protein sequence ID" value="MUP43493.1"/>
    <property type="molecule type" value="Genomic_DNA"/>
</dbReference>
<dbReference type="CDD" id="cd06464">
    <property type="entry name" value="ACD_sHsps-like"/>
    <property type="match status" value="1"/>
</dbReference>
<dbReference type="InterPro" id="IPR044587">
    <property type="entry name" value="HSP21-like"/>
</dbReference>
<name>A0A7K1LRS6_9FLAO</name>
<feature type="domain" description="SHSP" evidence="4">
    <location>
        <begin position="34"/>
        <end position="148"/>
    </location>
</feature>
<dbReference type="Proteomes" id="UP000460416">
    <property type="component" value="Unassembled WGS sequence"/>
</dbReference>
<accession>A0A7K1LRS6</accession>
<comment type="caution">
    <text evidence="5">The sequence shown here is derived from an EMBL/GenBank/DDBJ whole genome shotgun (WGS) entry which is preliminary data.</text>
</comment>
<dbReference type="Gene3D" id="2.60.40.790">
    <property type="match status" value="1"/>
</dbReference>
<gene>
    <name evidence="5" type="ORF">FLP08_12980</name>
</gene>
<dbReference type="InterPro" id="IPR008978">
    <property type="entry name" value="HSP20-like_chaperone"/>
</dbReference>
<comment type="similarity">
    <text evidence="2 3">Belongs to the small heat shock protein (HSP20) family.</text>
</comment>
<dbReference type="PANTHER" id="PTHR46733:SF4">
    <property type="entry name" value="HEAT SHOCK PROTEIN 21, CHLOROPLASTIC"/>
    <property type="match status" value="1"/>
</dbReference>
<dbReference type="RefSeq" id="WP_156277281.1">
    <property type="nucleotide sequence ID" value="NZ_BAABGI010000004.1"/>
</dbReference>